<dbReference type="PANTHER" id="PTHR34404:SF2">
    <property type="entry name" value="CONSERVED SERINE RICH PROTEIN"/>
    <property type="match status" value="1"/>
</dbReference>
<dbReference type="PANTHER" id="PTHR34404">
    <property type="entry name" value="REGULATORY PROTEIN, FMDB FAMILY"/>
    <property type="match status" value="1"/>
</dbReference>
<accession>A0A139BUH6</accession>
<evidence type="ECO:0000313" key="3">
    <source>
        <dbReference type="EMBL" id="KXS32616.1"/>
    </source>
</evidence>
<evidence type="ECO:0000256" key="1">
    <source>
        <dbReference type="SAM" id="MobiDB-lite"/>
    </source>
</evidence>
<organism evidence="3 4">
    <name type="scientific">Candidatus Gallionella acididurans</name>
    <dbReference type="NCBI Taxonomy" id="1796491"/>
    <lineage>
        <taxon>Bacteria</taxon>
        <taxon>Pseudomonadati</taxon>
        <taxon>Pseudomonadota</taxon>
        <taxon>Betaproteobacteria</taxon>
        <taxon>Nitrosomonadales</taxon>
        <taxon>Gallionellaceae</taxon>
        <taxon>Gallionella</taxon>
    </lineage>
</organism>
<dbReference type="Proteomes" id="UP000070578">
    <property type="component" value="Unassembled WGS sequence"/>
</dbReference>
<evidence type="ECO:0000259" key="2">
    <source>
        <dbReference type="SMART" id="SM00834"/>
    </source>
</evidence>
<dbReference type="NCBIfam" id="TIGR02605">
    <property type="entry name" value="CxxC_CxxC_SSSS"/>
    <property type="match status" value="1"/>
</dbReference>
<comment type="caution">
    <text evidence="3">The sequence shown here is derived from an EMBL/GenBank/DDBJ whole genome shotgun (WGS) entry which is preliminary data.</text>
</comment>
<feature type="domain" description="Putative regulatory protein FmdB zinc ribbon" evidence="2">
    <location>
        <begin position="1"/>
        <end position="42"/>
    </location>
</feature>
<dbReference type="EMBL" id="LSLI01000024">
    <property type="protein sequence ID" value="KXS32616.1"/>
    <property type="molecule type" value="Genomic_DNA"/>
</dbReference>
<feature type="region of interest" description="Disordered" evidence="1">
    <location>
        <begin position="61"/>
        <end position="85"/>
    </location>
</feature>
<protein>
    <submittedName>
        <fullName evidence="3">FmdB family transcriptional regulator</fullName>
    </submittedName>
</protein>
<dbReference type="InterPro" id="IPR013429">
    <property type="entry name" value="Regulatory_FmdB_Zinc_ribbon"/>
</dbReference>
<dbReference type="AlphaFoldDB" id="A0A139BUH6"/>
<feature type="compositionally biased region" description="Basic and acidic residues" evidence="1">
    <location>
        <begin position="63"/>
        <end position="82"/>
    </location>
</feature>
<dbReference type="SMART" id="SM00834">
    <property type="entry name" value="CxxC_CXXC_SSSS"/>
    <property type="match status" value="1"/>
</dbReference>
<proteinExistence type="predicted"/>
<reference evidence="3 4" key="1">
    <citation type="submission" date="2016-02" db="EMBL/GenBank/DDBJ databases">
        <authorList>
            <person name="Wen L."/>
            <person name="He K."/>
            <person name="Yang H."/>
        </authorList>
    </citation>
    <scope>NUCLEOTIDE SEQUENCE [LARGE SCALE GENOMIC DNA]</scope>
    <source>
        <strain evidence="3">ShG14-8</strain>
    </source>
</reference>
<reference evidence="3 4" key="2">
    <citation type="submission" date="2016-03" db="EMBL/GenBank/DDBJ databases">
        <title>New uncultured bacterium of the family Gallionellaceae from acid mine drainage: description and reconstruction of genome based on metagenomic analysis of microbial community.</title>
        <authorList>
            <person name="Kadnikov V."/>
            <person name="Ivasenko D."/>
            <person name="Beletsky A."/>
            <person name="Mardanov A."/>
            <person name="Danilova E."/>
            <person name="Pimenov N."/>
            <person name="Karnachuk O."/>
            <person name="Ravin N."/>
        </authorList>
    </citation>
    <scope>NUCLEOTIDE SEQUENCE [LARGE SCALE GENOMIC DNA]</scope>
    <source>
        <strain evidence="3">ShG14-8</strain>
    </source>
</reference>
<dbReference type="Pfam" id="PF09723">
    <property type="entry name" value="Zn_ribbon_8"/>
    <property type="match status" value="1"/>
</dbReference>
<gene>
    <name evidence="3" type="ORF">AWT59_1279</name>
</gene>
<name>A0A139BUH6_9PROT</name>
<evidence type="ECO:0000313" key="4">
    <source>
        <dbReference type="Proteomes" id="UP000070578"/>
    </source>
</evidence>
<sequence>MPIYAYRCSSCACQKDVMQKMSDAPILTCPECGKDTFSKQLTAASFQLKGNGYYVTDFKGGPKKGDAKADAGKPEIKHETKPDAVAVTAPAPAATGVV</sequence>